<dbReference type="InterPro" id="IPR000595">
    <property type="entry name" value="cNMP-bd_dom"/>
</dbReference>
<evidence type="ECO:0000313" key="2">
    <source>
        <dbReference type="EMBL" id="ACS80099.1"/>
    </source>
</evidence>
<dbReference type="SUPFAM" id="SSF48029">
    <property type="entry name" value="FliG"/>
    <property type="match status" value="1"/>
</dbReference>
<dbReference type="PANTHER" id="PTHR24567">
    <property type="entry name" value="CRP FAMILY TRANSCRIPTIONAL REGULATORY PROTEIN"/>
    <property type="match status" value="1"/>
</dbReference>
<evidence type="ECO:0000313" key="3">
    <source>
        <dbReference type="Proteomes" id="UP000002601"/>
    </source>
</evidence>
<sequence>MAAVKPQSKTFLKGDVIFREGEKGNAAYMIQSGTVNIVKNIKGKRQILATLGPGELFGEMAIISKCERVAGAEAASECVLLELTARLILLLLKKSHPTVFHLTRVLASRLARADRAVSESRSDNSWLTFCRLLHMKHRIFETAPKTEDAPIGITLEELSCEYCEITNGSQHEVERHLKSAIGFNMISVNKIASQSYLTIINPDDFLEIAKNLSEDINKFSGKVFLSDFIDIHDFSSIVDSNPEMIYKKIGVGDFPEDICMLHKEATSKWVEKKGAQYFKETKRKRKSIDELEGVEDIIFVDIGTLKLVFRKLGYYKLGILLAIAGDDAKKRILAAISTKIAAAITRDSRSSDAIDQSEADDVEEELIDMIREIKSSKKE</sequence>
<dbReference type="KEGG" id="dsa:Desal_2039"/>
<dbReference type="STRING" id="526222.Desal_2039"/>
<dbReference type="eggNOG" id="COG0664">
    <property type="taxonomic scope" value="Bacteria"/>
</dbReference>
<protein>
    <submittedName>
        <fullName evidence="2">Putative transcriptional regulator, Crp/Fnr family</fullName>
    </submittedName>
</protein>
<dbReference type="RefSeq" id="WP_015851915.1">
    <property type="nucleotide sequence ID" value="NC_012881.1"/>
</dbReference>
<dbReference type="InterPro" id="IPR014710">
    <property type="entry name" value="RmlC-like_jellyroll"/>
</dbReference>
<feature type="domain" description="Cyclic nucleotide-binding" evidence="1">
    <location>
        <begin position="1"/>
        <end position="83"/>
    </location>
</feature>
<dbReference type="OrthoDB" id="5505487at2"/>
<dbReference type="Pfam" id="PF01706">
    <property type="entry name" value="FliG_C"/>
    <property type="match status" value="1"/>
</dbReference>
<dbReference type="EMBL" id="CP001649">
    <property type="protein sequence ID" value="ACS80099.1"/>
    <property type="molecule type" value="Genomic_DNA"/>
</dbReference>
<dbReference type="HOGENOM" id="CLU_679212_0_0_7"/>
<keyword evidence="3" id="KW-1185">Reference proteome</keyword>
<dbReference type="SUPFAM" id="SSF51206">
    <property type="entry name" value="cAMP-binding domain-like"/>
    <property type="match status" value="1"/>
</dbReference>
<proteinExistence type="predicted"/>
<dbReference type="InterPro" id="IPR050397">
    <property type="entry name" value="Env_Response_Regulators"/>
</dbReference>
<dbReference type="SMART" id="SM00100">
    <property type="entry name" value="cNMP"/>
    <property type="match status" value="1"/>
</dbReference>
<dbReference type="InterPro" id="IPR011002">
    <property type="entry name" value="FliG_a-hlx"/>
</dbReference>
<dbReference type="PANTHER" id="PTHR24567:SF74">
    <property type="entry name" value="HTH-TYPE TRANSCRIPTIONAL REGULATOR ARCR"/>
    <property type="match status" value="1"/>
</dbReference>
<dbReference type="PROSITE" id="PS50042">
    <property type="entry name" value="CNMP_BINDING_3"/>
    <property type="match status" value="1"/>
</dbReference>
<reference evidence="2 3" key="1">
    <citation type="submission" date="2009-06" db="EMBL/GenBank/DDBJ databases">
        <title>Complete sequence of Desulfovibrio salexigens DSM 2638.</title>
        <authorList>
            <consortium name="US DOE Joint Genome Institute"/>
            <person name="Lucas S."/>
            <person name="Copeland A."/>
            <person name="Lapidus A."/>
            <person name="Glavina del Rio T."/>
            <person name="Tice H."/>
            <person name="Bruce D."/>
            <person name="Goodwin L."/>
            <person name="Pitluck S."/>
            <person name="Munk A.C."/>
            <person name="Brettin T."/>
            <person name="Detter J.C."/>
            <person name="Han C."/>
            <person name="Tapia R."/>
            <person name="Larimer F."/>
            <person name="Land M."/>
            <person name="Hauser L."/>
            <person name="Kyrpides N."/>
            <person name="Anderson I."/>
            <person name="Wall J.D."/>
            <person name="Arkin A.P."/>
            <person name="Dehal P."/>
            <person name="Chivian D."/>
            <person name="Giles B."/>
            <person name="Hazen T.C."/>
        </authorList>
    </citation>
    <scope>NUCLEOTIDE SEQUENCE [LARGE SCALE GENOMIC DNA]</scope>
    <source>
        <strain evidence="3">ATCC 14822 / DSM 2638 / NCIMB 8403 / VKM B-1763</strain>
    </source>
</reference>
<dbReference type="GO" id="GO:0005829">
    <property type="term" value="C:cytosol"/>
    <property type="evidence" value="ECO:0007669"/>
    <property type="project" value="TreeGrafter"/>
</dbReference>
<gene>
    <name evidence="2" type="ordered locus">Desal_2039</name>
</gene>
<dbReference type="InterPro" id="IPR018490">
    <property type="entry name" value="cNMP-bd_dom_sf"/>
</dbReference>
<dbReference type="Proteomes" id="UP000002601">
    <property type="component" value="Chromosome"/>
</dbReference>
<name>C6BVC4_MARSD</name>
<organism evidence="2 3">
    <name type="scientific">Maridesulfovibrio salexigens (strain ATCC 14822 / DSM 2638 / NCIMB 8403 / VKM B-1763)</name>
    <name type="common">Desulfovibrio salexigens</name>
    <dbReference type="NCBI Taxonomy" id="526222"/>
    <lineage>
        <taxon>Bacteria</taxon>
        <taxon>Pseudomonadati</taxon>
        <taxon>Thermodesulfobacteriota</taxon>
        <taxon>Desulfovibrionia</taxon>
        <taxon>Desulfovibrionales</taxon>
        <taxon>Desulfovibrionaceae</taxon>
        <taxon>Maridesulfovibrio</taxon>
    </lineage>
</organism>
<dbReference type="CDD" id="cd00038">
    <property type="entry name" value="CAP_ED"/>
    <property type="match status" value="1"/>
</dbReference>
<dbReference type="Gene3D" id="1.10.220.30">
    <property type="match status" value="1"/>
</dbReference>
<dbReference type="Gene3D" id="2.60.120.10">
    <property type="entry name" value="Jelly Rolls"/>
    <property type="match status" value="1"/>
</dbReference>
<dbReference type="InterPro" id="IPR023087">
    <property type="entry name" value="Flg_Motor_Flig_C"/>
</dbReference>
<accession>C6BVC4</accession>
<evidence type="ECO:0000259" key="1">
    <source>
        <dbReference type="PROSITE" id="PS50042"/>
    </source>
</evidence>
<dbReference type="AlphaFoldDB" id="C6BVC4"/>
<dbReference type="Pfam" id="PF00027">
    <property type="entry name" value="cNMP_binding"/>
    <property type="match status" value="1"/>
</dbReference>
<dbReference type="GO" id="GO:0003700">
    <property type="term" value="F:DNA-binding transcription factor activity"/>
    <property type="evidence" value="ECO:0007669"/>
    <property type="project" value="TreeGrafter"/>
</dbReference>